<reference evidence="1 2" key="1">
    <citation type="journal article" date="2018" name="PLoS Genet.">
        <title>Population sequencing reveals clonal diversity and ancestral inbreeding in the grapevine cultivar Chardonnay.</title>
        <authorList>
            <person name="Roach M.J."/>
            <person name="Johnson D.L."/>
            <person name="Bohlmann J."/>
            <person name="van Vuuren H.J."/>
            <person name="Jones S.J."/>
            <person name="Pretorius I.S."/>
            <person name="Schmidt S.A."/>
            <person name="Borneman A.R."/>
        </authorList>
    </citation>
    <scope>NUCLEOTIDE SEQUENCE [LARGE SCALE GENOMIC DNA]</scope>
    <source>
        <strain evidence="2">cv. Chardonnay</strain>
        <tissue evidence="1">Leaf</tissue>
    </source>
</reference>
<sequence>MEGGLLTPLVTKLVPQPVLPRLKLDLHCSHHQGPRHDTDHCKALRHAIQDLIDQVAMLFKGATSCEEVRREDDEVLRQLIRVQTTTTLEGLIHMMMTGRATCIVFSNDDLPPAVKFIHDGQVITVETLEIEDFCRDFIVMSFDQHNNTMILDMMREIRPHLEDIDSVVITDGDIELQHLFHQLQLGDGTLGTSISVVIVPLSLDQASLLYLCFLEEDTDDGVVIDPAEMIDGVVACDEYRDEMDMMSISKITSTV</sequence>
<name>A0A438GGN4_VITVI</name>
<evidence type="ECO:0000313" key="2">
    <source>
        <dbReference type="Proteomes" id="UP000288805"/>
    </source>
</evidence>
<dbReference type="AlphaFoldDB" id="A0A438GGN4"/>
<accession>A0A438GGN4</accession>
<proteinExistence type="predicted"/>
<dbReference type="Proteomes" id="UP000288805">
    <property type="component" value="Unassembled WGS sequence"/>
</dbReference>
<evidence type="ECO:0000313" key="1">
    <source>
        <dbReference type="EMBL" id="RVW71363.1"/>
    </source>
</evidence>
<comment type="caution">
    <text evidence="1">The sequence shown here is derived from an EMBL/GenBank/DDBJ whole genome shotgun (WGS) entry which is preliminary data.</text>
</comment>
<dbReference type="EMBL" id="QGNW01000439">
    <property type="protein sequence ID" value="RVW71363.1"/>
    <property type="molecule type" value="Genomic_DNA"/>
</dbReference>
<organism evidence="1 2">
    <name type="scientific">Vitis vinifera</name>
    <name type="common">Grape</name>
    <dbReference type="NCBI Taxonomy" id="29760"/>
    <lineage>
        <taxon>Eukaryota</taxon>
        <taxon>Viridiplantae</taxon>
        <taxon>Streptophyta</taxon>
        <taxon>Embryophyta</taxon>
        <taxon>Tracheophyta</taxon>
        <taxon>Spermatophyta</taxon>
        <taxon>Magnoliopsida</taxon>
        <taxon>eudicotyledons</taxon>
        <taxon>Gunneridae</taxon>
        <taxon>Pentapetalae</taxon>
        <taxon>rosids</taxon>
        <taxon>Vitales</taxon>
        <taxon>Vitaceae</taxon>
        <taxon>Viteae</taxon>
        <taxon>Vitis</taxon>
    </lineage>
</organism>
<protein>
    <submittedName>
        <fullName evidence="1">Uncharacterized protein</fullName>
    </submittedName>
</protein>
<gene>
    <name evidence="1" type="ORF">CK203_060923</name>
</gene>